<dbReference type="EMBL" id="ACLF03000004">
    <property type="protein sequence ID" value="EFQ83705.1"/>
    <property type="molecule type" value="Genomic_DNA"/>
</dbReference>
<evidence type="ECO:0008006" key="3">
    <source>
        <dbReference type="Google" id="ProtNLM"/>
    </source>
</evidence>
<sequence>MPVRWIVVGALVAAASFVALTMSDRGPLRAESCSATVGETRTRVDLEQARWASLMSAMAVERGLPPRATTIAIATAFQESKVRNIDYGDRDSVGLFQQRPSQGWGSVEQILDPVYAIGKFYDGLVQVPGYEDLEITVAAQAVQRSGFPDAYAQHEDRSRALASALRGFSPAAFSCSIDPTGPGDAADVAADLDAAFGPLAATVADDVVSVTPSGSPELISAAGWSVAHYAVANASRLRIGSVSFEGRTWSARESDAGWVASTATGPAVSISTG</sequence>
<name>E2SBF9_9ACTN</name>
<accession>E2SBF9</accession>
<dbReference type="STRING" id="585531.HMPREF0063_11368"/>
<dbReference type="OrthoDB" id="5171895at2"/>
<dbReference type="eggNOG" id="COG0791">
    <property type="taxonomic scope" value="Bacteria"/>
</dbReference>
<keyword evidence="2" id="KW-1185">Reference proteome</keyword>
<gene>
    <name evidence="1" type="ORF">HMPREF0063_11368</name>
</gene>
<reference evidence="1" key="1">
    <citation type="submission" date="2010-08" db="EMBL/GenBank/DDBJ databases">
        <authorList>
            <person name="Muzny D."/>
            <person name="Qin X."/>
            <person name="Buhay C."/>
            <person name="Dugan-Rocha S."/>
            <person name="Ding Y."/>
            <person name="Chen G."/>
            <person name="Hawes A."/>
            <person name="Holder M."/>
            <person name="Jhangiani S."/>
            <person name="Johnson A."/>
            <person name="Khan Z."/>
            <person name="Li Z."/>
            <person name="Liu W."/>
            <person name="Liu X."/>
            <person name="Perez L."/>
            <person name="Shen H."/>
            <person name="Wang Q."/>
            <person name="Watt J."/>
            <person name="Xi L."/>
            <person name="Xin Y."/>
            <person name="Zhou J."/>
            <person name="Deng J."/>
            <person name="Jiang H."/>
            <person name="Liu Y."/>
            <person name="Qu J."/>
            <person name="Song X.-Z."/>
            <person name="Zhang L."/>
            <person name="Villasana D."/>
            <person name="Johnson A."/>
            <person name="Liu J."/>
            <person name="Liyanage D."/>
            <person name="Lorensuhewa L."/>
            <person name="Robinson T."/>
            <person name="Song A."/>
            <person name="Song B.-B."/>
            <person name="Dinh H."/>
            <person name="Thornton R."/>
            <person name="Coyle M."/>
            <person name="Francisco L."/>
            <person name="Jackson L."/>
            <person name="Javaid M."/>
            <person name="Korchina V."/>
            <person name="Kovar C."/>
            <person name="Mata R."/>
            <person name="Mathew T."/>
            <person name="Ngo R."/>
            <person name="Nguyen L."/>
            <person name="Nguyen N."/>
            <person name="Okwuonu G."/>
            <person name="Ongeri F."/>
            <person name="Pham C."/>
            <person name="Simmons D."/>
            <person name="Wilczek-Boney K."/>
            <person name="Hale W."/>
            <person name="Jakkamsetti A."/>
            <person name="Pham P."/>
            <person name="Ruth R."/>
            <person name="San Lucas F."/>
            <person name="Warren J."/>
            <person name="Zhang J."/>
            <person name="Zhao Z."/>
            <person name="Zhou C."/>
            <person name="Zhu D."/>
            <person name="Lee S."/>
            <person name="Bess C."/>
            <person name="Blankenburg K."/>
            <person name="Forbes L."/>
            <person name="Fu Q."/>
            <person name="Gubbala S."/>
            <person name="Hirani K."/>
            <person name="Jayaseelan J.C."/>
            <person name="Lara F."/>
            <person name="Munidasa M."/>
            <person name="Palculict T."/>
            <person name="Patil S."/>
            <person name="Pu L.-L."/>
            <person name="Saada N."/>
            <person name="Tang L."/>
            <person name="Weissenberger G."/>
            <person name="Zhu Y."/>
            <person name="Hemphill L."/>
            <person name="Shang Y."/>
            <person name="Youmans B."/>
            <person name="Ayvaz T."/>
            <person name="Ross M."/>
            <person name="Santibanez J."/>
            <person name="Aqrawi P."/>
            <person name="Gross S."/>
            <person name="Joshi V."/>
            <person name="Fowler G."/>
            <person name="Nazareth L."/>
            <person name="Reid J."/>
            <person name="Worley K."/>
            <person name="Petrosino J."/>
            <person name="Highlander S."/>
            <person name="Gibbs R."/>
        </authorList>
    </citation>
    <scope>NUCLEOTIDE SEQUENCE [LARGE SCALE GENOMIC DNA]</scope>
    <source>
        <strain evidence="1">DSM 15272</strain>
    </source>
</reference>
<evidence type="ECO:0000313" key="1">
    <source>
        <dbReference type="EMBL" id="EFQ83705.1"/>
    </source>
</evidence>
<dbReference type="AlphaFoldDB" id="E2SBF9"/>
<protein>
    <recommendedName>
        <fullName evidence="3">Heavy metal transporter</fullName>
    </recommendedName>
</protein>
<proteinExistence type="predicted"/>
<comment type="caution">
    <text evidence="1">The sequence shown here is derived from an EMBL/GenBank/DDBJ whole genome shotgun (WGS) entry which is preliminary data.</text>
</comment>
<organism evidence="1 2">
    <name type="scientific">Aeromicrobium marinum DSM 15272</name>
    <dbReference type="NCBI Taxonomy" id="585531"/>
    <lineage>
        <taxon>Bacteria</taxon>
        <taxon>Bacillati</taxon>
        <taxon>Actinomycetota</taxon>
        <taxon>Actinomycetes</taxon>
        <taxon>Propionibacteriales</taxon>
        <taxon>Nocardioidaceae</taxon>
        <taxon>Aeromicrobium</taxon>
    </lineage>
</organism>
<dbReference type="HOGENOM" id="CLU_068874_0_0_11"/>
<evidence type="ECO:0000313" key="2">
    <source>
        <dbReference type="Proteomes" id="UP000003111"/>
    </source>
</evidence>
<dbReference type="Proteomes" id="UP000003111">
    <property type="component" value="Unassembled WGS sequence"/>
</dbReference>
<dbReference type="RefSeq" id="WP_007078389.1">
    <property type="nucleotide sequence ID" value="NZ_CM001024.1"/>
</dbReference>